<name>A0A0R1HBE3_9LACO</name>
<gene>
    <name evidence="1" type="ORF">FC07_GL000950</name>
</gene>
<dbReference type="Gene3D" id="2.40.50.480">
    <property type="match status" value="1"/>
</dbReference>
<proteinExistence type="predicted"/>
<evidence type="ECO:0000313" key="2">
    <source>
        <dbReference type="Proteomes" id="UP000051461"/>
    </source>
</evidence>
<dbReference type="Pfam" id="PF06486">
    <property type="entry name" value="DUF1093"/>
    <property type="match status" value="1"/>
</dbReference>
<dbReference type="SUPFAM" id="SSF159121">
    <property type="entry name" value="BC4932-like"/>
    <property type="match status" value="1"/>
</dbReference>
<dbReference type="Proteomes" id="UP000051461">
    <property type="component" value="Unassembled WGS sequence"/>
</dbReference>
<dbReference type="InterPro" id="IPR006542">
    <property type="entry name" value="DUF1093"/>
</dbReference>
<dbReference type="NCBIfam" id="TIGR01655">
    <property type="entry name" value="yxeA_fam"/>
    <property type="match status" value="1"/>
</dbReference>
<dbReference type="AlphaFoldDB" id="A0A0R1HBE3"/>
<dbReference type="STRING" id="1423726.FC07_GL000950"/>
<comment type="caution">
    <text evidence="1">The sequence shown here is derived from an EMBL/GenBank/DDBJ whole genome shotgun (WGS) entry which is preliminary data.</text>
</comment>
<dbReference type="PATRIC" id="fig|1423726.3.peg.981"/>
<dbReference type="RefSeq" id="WP_057903624.1">
    <property type="nucleotide sequence ID" value="NZ_AZDA01000015.1"/>
</dbReference>
<protein>
    <recommendedName>
        <fullName evidence="3">DUF1093 domain-containing protein</fullName>
    </recommendedName>
</protein>
<dbReference type="OrthoDB" id="2146259at2"/>
<organism evidence="1 2">
    <name type="scientific">Loigolactobacillus bifermentans DSM 20003</name>
    <dbReference type="NCBI Taxonomy" id="1423726"/>
    <lineage>
        <taxon>Bacteria</taxon>
        <taxon>Bacillati</taxon>
        <taxon>Bacillota</taxon>
        <taxon>Bacilli</taxon>
        <taxon>Lactobacillales</taxon>
        <taxon>Lactobacillaceae</taxon>
        <taxon>Loigolactobacillus</taxon>
    </lineage>
</organism>
<sequence>MKKIVGIIVAVLVVVIGISGVRYYNSTYRATEAYAVVPQTIPAKTQTKDSNGKAVAGDSSYQYQLSFVKVNGQRQTMSFSVSGSDPTPLQPGSYIKAKISQKRVVSGPNTVSQADVPAKVLAKLK</sequence>
<keyword evidence="2" id="KW-1185">Reference proteome</keyword>
<evidence type="ECO:0008006" key="3">
    <source>
        <dbReference type="Google" id="ProtNLM"/>
    </source>
</evidence>
<evidence type="ECO:0000313" key="1">
    <source>
        <dbReference type="EMBL" id="KRK40391.1"/>
    </source>
</evidence>
<dbReference type="InterPro" id="IPR036166">
    <property type="entry name" value="YxeA-like_sf"/>
</dbReference>
<reference evidence="1 2" key="1">
    <citation type="journal article" date="2015" name="Genome Announc.">
        <title>Expanding the biotechnology potential of lactobacilli through comparative genomics of 213 strains and associated genera.</title>
        <authorList>
            <person name="Sun Z."/>
            <person name="Harris H.M."/>
            <person name="McCann A."/>
            <person name="Guo C."/>
            <person name="Argimon S."/>
            <person name="Zhang W."/>
            <person name="Yang X."/>
            <person name="Jeffery I.B."/>
            <person name="Cooney J.C."/>
            <person name="Kagawa T.F."/>
            <person name="Liu W."/>
            <person name="Song Y."/>
            <person name="Salvetti E."/>
            <person name="Wrobel A."/>
            <person name="Rasinkangas P."/>
            <person name="Parkhill J."/>
            <person name="Rea M.C."/>
            <person name="O'Sullivan O."/>
            <person name="Ritari J."/>
            <person name="Douillard F.P."/>
            <person name="Paul Ross R."/>
            <person name="Yang R."/>
            <person name="Briner A.E."/>
            <person name="Felis G.E."/>
            <person name="de Vos W.M."/>
            <person name="Barrangou R."/>
            <person name="Klaenhammer T.R."/>
            <person name="Caufield P.W."/>
            <person name="Cui Y."/>
            <person name="Zhang H."/>
            <person name="O'Toole P.W."/>
        </authorList>
    </citation>
    <scope>NUCLEOTIDE SEQUENCE [LARGE SCALE GENOMIC DNA]</scope>
    <source>
        <strain evidence="1 2">DSM 20003</strain>
    </source>
</reference>
<dbReference type="EMBL" id="AZDA01000015">
    <property type="protein sequence ID" value="KRK40391.1"/>
    <property type="molecule type" value="Genomic_DNA"/>
</dbReference>
<accession>A0A0R1HBE3</accession>